<reference evidence="1 2" key="1">
    <citation type="submission" date="2019-09" db="EMBL/GenBank/DDBJ databases">
        <title>Report of infection by Mycobacterium simiae a patient suffering from pulmonary tuberculosis.</title>
        <authorList>
            <person name="Mohanty P.S."/>
            <person name="Bansal A.K."/>
            <person name="Singh H."/>
            <person name="Sharma S."/>
            <person name="Patil S.A."/>
            <person name="Upadhaya P."/>
            <person name="Singh P.K."/>
            <person name="Kumar D."/>
            <person name="Kumar S."/>
            <person name="Singh R.K."/>
            <person name="Chaudhary B."/>
        </authorList>
    </citation>
    <scope>NUCLEOTIDE SEQUENCE [LARGE SCALE GENOMIC DNA]</scope>
    <source>
        <strain evidence="1 2">JAL-560-SIM</strain>
    </source>
</reference>
<gene>
    <name evidence="1" type="ORF">F0Q45_20400</name>
</gene>
<dbReference type="Proteomes" id="UP000324701">
    <property type="component" value="Unassembled WGS sequence"/>
</dbReference>
<evidence type="ECO:0000313" key="1">
    <source>
        <dbReference type="EMBL" id="KAA1248465.1"/>
    </source>
</evidence>
<evidence type="ECO:0000313" key="2">
    <source>
        <dbReference type="Proteomes" id="UP000324701"/>
    </source>
</evidence>
<comment type="caution">
    <text evidence="1">The sequence shown here is derived from an EMBL/GenBank/DDBJ whole genome shotgun (WGS) entry which is preliminary data.</text>
</comment>
<name>A0A5B1BKS5_MYCSI</name>
<protein>
    <submittedName>
        <fullName evidence="1">Uncharacterized protein</fullName>
    </submittedName>
</protein>
<sequence length="79" mass="8324">MTILDPHTGGIVAKVPIAPGLEMPRAQLSIRAAGSQRQWFWLQPRTARRDDGGQGGALDCADVAGAPLTVISIAMGETR</sequence>
<organism evidence="1 2">
    <name type="scientific">Mycobacterium simiae</name>
    <name type="common">Mycobacterium habana</name>
    <dbReference type="NCBI Taxonomy" id="1784"/>
    <lineage>
        <taxon>Bacteria</taxon>
        <taxon>Bacillati</taxon>
        <taxon>Actinomycetota</taxon>
        <taxon>Actinomycetes</taxon>
        <taxon>Mycobacteriales</taxon>
        <taxon>Mycobacteriaceae</taxon>
        <taxon>Mycobacterium</taxon>
        <taxon>Mycobacterium simiae complex</taxon>
    </lineage>
</organism>
<dbReference type="AlphaFoldDB" id="A0A5B1BKS5"/>
<dbReference type="EMBL" id="VTZN01000157">
    <property type="protein sequence ID" value="KAA1248465.1"/>
    <property type="molecule type" value="Genomic_DNA"/>
</dbReference>
<proteinExistence type="predicted"/>
<keyword evidence="2" id="KW-1185">Reference proteome</keyword>
<accession>A0A5B1BKS5</accession>